<dbReference type="GO" id="GO:0006412">
    <property type="term" value="P:translation"/>
    <property type="evidence" value="ECO:0007669"/>
    <property type="project" value="UniProtKB-UniRule"/>
</dbReference>
<dbReference type="Pfam" id="PF01248">
    <property type="entry name" value="Ribosomal_L7Ae"/>
    <property type="match status" value="1"/>
</dbReference>
<comment type="similarity">
    <text evidence="1 5">Belongs to the eukaryotic ribosomal protein eL30 family.</text>
</comment>
<evidence type="ECO:0000256" key="2">
    <source>
        <dbReference type="ARBA" id="ARBA00022980"/>
    </source>
</evidence>
<evidence type="ECO:0000256" key="4">
    <source>
        <dbReference type="ARBA" id="ARBA00035231"/>
    </source>
</evidence>
<accession>A0A133U670</accession>
<proteinExistence type="inferred from homology"/>
<dbReference type="PROSITE" id="PS00993">
    <property type="entry name" value="RIBOSOMAL_L30E_2"/>
    <property type="match status" value="1"/>
</dbReference>
<organism evidence="7 8">
    <name type="scientific">candidate division MSBL1 archaeon SCGC-AAA259D14</name>
    <dbReference type="NCBI Taxonomy" id="1698261"/>
    <lineage>
        <taxon>Archaea</taxon>
        <taxon>Methanobacteriati</taxon>
        <taxon>Methanobacteriota</taxon>
        <taxon>candidate division MSBL1</taxon>
    </lineage>
</organism>
<name>A0A133U670_9EURY</name>
<feature type="domain" description="Ribosomal protein eL8/eL30/eS12/Gadd45" evidence="6">
    <location>
        <begin position="2"/>
        <end position="94"/>
    </location>
</feature>
<dbReference type="InterPro" id="IPR039109">
    <property type="entry name" value="Ribosomal_eL30-like"/>
</dbReference>
<dbReference type="GO" id="GO:0022625">
    <property type="term" value="C:cytosolic large ribosomal subunit"/>
    <property type="evidence" value="ECO:0007669"/>
    <property type="project" value="InterPro"/>
</dbReference>
<keyword evidence="8" id="KW-1185">Reference proteome</keyword>
<gene>
    <name evidence="5" type="primary">rpl30e</name>
    <name evidence="7" type="ORF">AKJ62_02555</name>
</gene>
<dbReference type="Gene3D" id="3.30.1330.30">
    <property type="match status" value="1"/>
</dbReference>
<evidence type="ECO:0000259" key="6">
    <source>
        <dbReference type="Pfam" id="PF01248"/>
    </source>
</evidence>
<dbReference type="PANTHER" id="PTHR11449">
    <property type="entry name" value="RIBOSOMAL PROTEIN L30"/>
    <property type="match status" value="1"/>
</dbReference>
<dbReference type="GO" id="GO:0003723">
    <property type="term" value="F:RNA binding"/>
    <property type="evidence" value="ECO:0007669"/>
    <property type="project" value="InterPro"/>
</dbReference>
<dbReference type="HAMAP" id="MF_00481">
    <property type="entry name" value="Ribosomal_eL30"/>
    <property type="match status" value="1"/>
</dbReference>
<evidence type="ECO:0000256" key="3">
    <source>
        <dbReference type="ARBA" id="ARBA00023274"/>
    </source>
</evidence>
<dbReference type="EMBL" id="LHXL01000026">
    <property type="protein sequence ID" value="KXA89685.1"/>
    <property type="molecule type" value="Genomic_DNA"/>
</dbReference>
<keyword evidence="2 5" id="KW-0689">Ribosomal protein</keyword>
<dbReference type="Proteomes" id="UP000070589">
    <property type="component" value="Unassembled WGS sequence"/>
</dbReference>
<evidence type="ECO:0000256" key="1">
    <source>
        <dbReference type="ARBA" id="ARBA00007326"/>
    </source>
</evidence>
<dbReference type="InterPro" id="IPR022991">
    <property type="entry name" value="Ribosomal_eL30_CS"/>
</dbReference>
<evidence type="ECO:0000313" key="7">
    <source>
        <dbReference type="EMBL" id="KXA89685.1"/>
    </source>
</evidence>
<dbReference type="InterPro" id="IPR004038">
    <property type="entry name" value="Ribosomal_eL8/eL30/eS12/Gad45"/>
</dbReference>
<dbReference type="AlphaFoldDB" id="A0A133U670"/>
<dbReference type="GO" id="GO:0003735">
    <property type="term" value="F:structural constituent of ribosome"/>
    <property type="evidence" value="ECO:0007669"/>
    <property type="project" value="InterPro"/>
</dbReference>
<dbReference type="NCBIfam" id="NF002172">
    <property type="entry name" value="PRK01018.1"/>
    <property type="match status" value="1"/>
</dbReference>
<dbReference type="InterPro" id="IPR029064">
    <property type="entry name" value="Ribosomal_eL30-like_sf"/>
</dbReference>
<dbReference type="SUPFAM" id="SSF55315">
    <property type="entry name" value="L30e-like"/>
    <property type="match status" value="1"/>
</dbReference>
<reference evidence="7 8" key="1">
    <citation type="journal article" date="2016" name="Sci. Rep.">
        <title>Metabolic traits of an uncultured archaeal lineage -MSBL1- from brine pools of the Red Sea.</title>
        <authorList>
            <person name="Mwirichia R."/>
            <person name="Alam I."/>
            <person name="Rashid M."/>
            <person name="Vinu M."/>
            <person name="Ba-Alawi W."/>
            <person name="Anthony Kamau A."/>
            <person name="Kamanda Ngugi D."/>
            <person name="Goker M."/>
            <person name="Klenk H.P."/>
            <person name="Bajic V."/>
            <person name="Stingl U."/>
        </authorList>
    </citation>
    <scope>NUCLEOTIDE SEQUENCE [LARGE SCALE GENOMIC DNA]</scope>
    <source>
        <strain evidence="7">SCGC-AAA259D14</strain>
    </source>
</reference>
<sequence length="103" mass="11045">MDVDEELRKSARTGEVVLGSNETLEAAKSGEPELITVSVTCPRDVEAKIREYSEKNEIPVYYYEGGGKELGLALGKPFSVAVMAVLDAGDSTILEIGEVTHGD</sequence>
<evidence type="ECO:0000313" key="8">
    <source>
        <dbReference type="Proteomes" id="UP000070589"/>
    </source>
</evidence>
<dbReference type="InterPro" id="IPR000231">
    <property type="entry name" value="Ribosomal_eL30"/>
</dbReference>
<protein>
    <recommendedName>
        <fullName evidence="4 5">Large ribosomal subunit protein eL30</fullName>
    </recommendedName>
</protein>
<keyword evidence="3 5" id="KW-0687">Ribonucleoprotein</keyword>
<evidence type="ECO:0000256" key="5">
    <source>
        <dbReference type="HAMAP-Rule" id="MF_00481"/>
    </source>
</evidence>
<comment type="caution">
    <text evidence="7">The sequence shown here is derived from an EMBL/GenBank/DDBJ whole genome shotgun (WGS) entry which is preliminary data.</text>
</comment>